<keyword evidence="2" id="KW-1185">Reference proteome</keyword>
<accession>A0A084ARM7</accession>
<dbReference type="Proteomes" id="UP000028045">
    <property type="component" value="Unassembled WGS sequence"/>
</dbReference>
<organism evidence="1 2">
    <name type="scientific">Stachybotrys chartarum (strain CBS 109288 / IBT 7711)</name>
    <name type="common">Toxic black mold</name>
    <name type="synonym">Stilbospora chartarum</name>
    <dbReference type="NCBI Taxonomy" id="1280523"/>
    <lineage>
        <taxon>Eukaryota</taxon>
        <taxon>Fungi</taxon>
        <taxon>Dikarya</taxon>
        <taxon>Ascomycota</taxon>
        <taxon>Pezizomycotina</taxon>
        <taxon>Sordariomycetes</taxon>
        <taxon>Hypocreomycetidae</taxon>
        <taxon>Hypocreales</taxon>
        <taxon>Stachybotryaceae</taxon>
        <taxon>Stachybotrys</taxon>
    </lineage>
</organism>
<reference evidence="1 2" key="1">
    <citation type="journal article" date="2014" name="BMC Genomics">
        <title>Comparative genome sequencing reveals chemotype-specific gene clusters in the toxigenic black mold Stachybotrys.</title>
        <authorList>
            <person name="Semeiks J."/>
            <person name="Borek D."/>
            <person name="Otwinowski Z."/>
            <person name="Grishin N.V."/>
        </authorList>
    </citation>
    <scope>NUCLEOTIDE SEQUENCE [LARGE SCALE GENOMIC DNA]</scope>
    <source>
        <strain evidence="2">CBS 109288 / IBT 7711</strain>
    </source>
</reference>
<dbReference type="EMBL" id="KL648598">
    <property type="protein sequence ID" value="KEY67956.1"/>
    <property type="molecule type" value="Genomic_DNA"/>
</dbReference>
<proteinExistence type="predicted"/>
<sequence length="133" mass="14418">MEGKDGTGRTPKQPSIVDITKEEGGWLSVVATYQKLGAQQGRDLLQPWRHEDRSLSLVLLFARTPAPILTRLVAASGFNMRTPTGRNGVGAFSRATGQWALGETSMVLGVQRSDREFPVLSTTPGILTLSESH</sequence>
<dbReference type="HOGENOM" id="CLU_1908068_0_0_1"/>
<gene>
    <name evidence="1" type="ORF">S7711_10552</name>
</gene>
<evidence type="ECO:0000313" key="2">
    <source>
        <dbReference type="Proteomes" id="UP000028045"/>
    </source>
</evidence>
<dbReference type="AlphaFoldDB" id="A0A084ARM7"/>
<protein>
    <submittedName>
        <fullName evidence="1">Uncharacterized protein</fullName>
    </submittedName>
</protein>
<name>A0A084ARM7_STACB</name>
<evidence type="ECO:0000313" key="1">
    <source>
        <dbReference type="EMBL" id="KEY67956.1"/>
    </source>
</evidence>